<comment type="caution">
    <text evidence="2">The sequence shown here is derived from an EMBL/GenBank/DDBJ whole genome shotgun (WGS) entry which is preliminary data.</text>
</comment>
<reference evidence="2 3" key="1">
    <citation type="journal article" date="2020" name="BMC Genomics">
        <title>Intraspecific diversification of the crop wild relative Brassica cretica Lam. using demographic model selection.</title>
        <authorList>
            <person name="Kioukis A."/>
            <person name="Michalopoulou V.A."/>
            <person name="Briers L."/>
            <person name="Pirintsos S."/>
            <person name="Studholme D.J."/>
            <person name="Pavlidis P."/>
            <person name="Sarris P.F."/>
        </authorList>
    </citation>
    <scope>NUCLEOTIDE SEQUENCE [LARGE SCALE GENOMIC DNA]</scope>
    <source>
        <strain evidence="3">cv. PFS-1207/04</strain>
    </source>
</reference>
<organism evidence="2 3">
    <name type="scientific">Brassica cretica</name>
    <name type="common">Mustard</name>
    <dbReference type="NCBI Taxonomy" id="69181"/>
    <lineage>
        <taxon>Eukaryota</taxon>
        <taxon>Viridiplantae</taxon>
        <taxon>Streptophyta</taxon>
        <taxon>Embryophyta</taxon>
        <taxon>Tracheophyta</taxon>
        <taxon>Spermatophyta</taxon>
        <taxon>Magnoliopsida</taxon>
        <taxon>eudicotyledons</taxon>
        <taxon>Gunneridae</taxon>
        <taxon>Pentapetalae</taxon>
        <taxon>rosids</taxon>
        <taxon>malvids</taxon>
        <taxon>Brassicales</taxon>
        <taxon>Brassicaceae</taxon>
        <taxon>Brassiceae</taxon>
        <taxon>Brassica</taxon>
    </lineage>
</organism>
<evidence type="ECO:0000313" key="3">
    <source>
        <dbReference type="Proteomes" id="UP000266723"/>
    </source>
</evidence>
<accession>A0ABQ7D557</accession>
<dbReference type="Proteomes" id="UP000266723">
    <property type="component" value="Unassembled WGS sequence"/>
</dbReference>
<sequence>MEEETNAILSKMNAPKAPAAKNANTRQEPRQHAQSDKNGRKDGYMYVVNENNMPVSTLVVRREGWNKWVRELDLSDKPVDAVCATQTTTAAGSAAGPSRTVDLTKHFKYHDVKGHDTTECKSLYAHYLSSLASGDFKFEPLKAKPKNGKSWSKNKERRAQRKATGKGRHSETQQRDDEEDAQKGNGEGDSSADEEQPANRRRIEVILSQQTLSSDDEKDDTPVLEDLIDVLKRKFESEDSNSSTHNDLRTTLDARKCRRISTSDPDPNERPNGDLRDKLNAGACDLRIRLNRLKSTDLRRRLEQTKTSHKDTPSSKDDNNAH</sequence>
<feature type="compositionally biased region" description="Basic and acidic residues" evidence="1">
    <location>
        <begin position="267"/>
        <end position="279"/>
    </location>
</feature>
<feature type="compositionally biased region" description="Low complexity" evidence="1">
    <location>
        <begin position="13"/>
        <end position="24"/>
    </location>
</feature>
<feature type="compositionally biased region" description="Basic and acidic residues" evidence="1">
    <location>
        <begin position="27"/>
        <end position="43"/>
    </location>
</feature>
<gene>
    <name evidence="2" type="ORF">DY000_02016440</name>
</gene>
<protein>
    <submittedName>
        <fullName evidence="2">Uncharacterized protein</fullName>
    </submittedName>
</protein>
<name>A0ABQ7D557_BRACR</name>
<feature type="compositionally biased region" description="Basic residues" evidence="1">
    <location>
        <begin position="155"/>
        <end position="167"/>
    </location>
</feature>
<dbReference type="EMBL" id="QGKV02000759">
    <property type="protein sequence ID" value="KAF3566175.1"/>
    <property type="molecule type" value="Genomic_DNA"/>
</dbReference>
<feature type="region of interest" description="Disordered" evidence="1">
    <location>
        <begin position="295"/>
        <end position="322"/>
    </location>
</feature>
<evidence type="ECO:0000313" key="2">
    <source>
        <dbReference type="EMBL" id="KAF3566175.1"/>
    </source>
</evidence>
<evidence type="ECO:0000256" key="1">
    <source>
        <dbReference type="SAM" id="MobiDB-lite"/>
    </source>
</evidence>
<feature type="region of interest" description="Disordered" evidence="1">
    <location>
        <begin position="236"/>
        <end position="280"/>
    </location>
</feature>
<proteinExistence type="predicted"/>
<feature type="region of interest" description="Disordered" evidence="1">
    <location>
        <begin position="142"/>
        <end position="199"/>
    </location>
</feature>
<keyword evidence="3" id="KW-1185">Reference proteome</keyword>
<feature type="region of interest" description="Disordered" evidence="1">
    <location>
        <begin position="1"/>
        <end position="43"/>
    </location>
</feature>
<feature type="compositionally biased region" description="Basic and acidic residues" evidence="1">
    <location>
        <begin position="246"/>
        <end position="255"/>
    </location>
</feature>